<organism evidence="2 3">
    <name type="scientific">Besnoitia besnoiti</name>
    <name type="common">Apicomplexan protozoan</name>
    <dbReference type="NCBI Taxonomy" id="94643"/>
    <lineage>
        <taxon>Eukaryota</taxon>
        <taxon>Sar</taxon>
        <taxon>Alveolata</taxon>
        <taxon>Apicomplexa</taxon>
        <taxon>Conoidasida</taxon>
        <taxon>Coccidia</taxon>
        <taxon>Eucoccidiorida</taxon>
        <taxon>Eimeriorina</taxon>
        <taxon>Sarcocystidae</taxon>
        <taxon>Besnoitia</taxon>
    </lineage>
</organism>
<dbReference type="InterPro" id="IPR028352">
    <property type="entry name" value="Surface_antig_SAG1"/>
</dbReference>
<feature type="domain" description="SRS" evidence="1">
    <location>
        <begin position="8"/>
        <end position="47"/>
    </location>
</feature>
<dbReference type="InterPro" id="IPR007226">
    <property type="entry name" value="SRS_dom"/>
</dbReference>
<accession>A0A2A9ME66</accession>
<dbReference type="Pfam" id="PF04092">
    <property type="entry name" value="SAG"/>
    <property type="match status" value="2"/>
</dbReference>
<dbReference type="AlphaFoldDB" id="A0A2A9ME66"/>
<proteinExistence type="predicted"/>
<dbReference type="Proteomes" id="UP000224006">
    <property type="component" value="Chromosome III"/>
</dbReference>
<dbReference type="InterPro" id="IPR036755">
    <property type="entry name" value="SRS_dom_sf"/>
</dbReference>
<name>A0A2A9ME66_BESBE</name>
<evidence type="ECO:0000259" key="1">
    <source>
        <dbReference type="Pfam" id="PF04092"/>
    </source>
</evidence>
<dbReference type="Gene3D" id="2.60.40.1320">
    <property type="entry name" value="SRS domain"/>
    <property type="match status" value="2"/>
</dbReference>
<evidence type="ECO:0000313" key="2">
    <source>
        <dbReference type="EMBL" id="PFH36808.1"/>
    </source>
</evidence>
<dbReference type="RefSeq" id="XP_029220817.1">
    <property type="nucleotide sequence ID" value="XM_029363451.1"/>
</dbReference>
<reference evidence="2 3" key="1">
    <citation type="submission" date="2017-09" db="EMBL/GenBank/DDBJ databases">
        <title>Genome sequencing of Besnoitia besnoiti strain Bb-Ger1.</title>
        <authorList>
            <person name="Schares G."/>
            <person name="Venepally P."/>
            <person name="Lorenzi H.A."/>
        </authorList>
    </citation>
    <scope>NUCLEOTIDE SEQUENCE [LARGE SCALE GENOMIC DNA]</scope>
    <source>
        <strain evidence="2 3">Bb-Ger1</strain>
    </source>
</reference>
<gene>
    <name evidence="2" type="ORF">BESB_050000</name>
</gene>
<comment type="caution">
    <text evidence="2">The sequence shown here is derived from an EMBL/GenBank/DDBJ whole genome shotgun (WGS) entry which is preliminary data.</text>
</comment>
<dbReference type="KEGG" id="bbes:BESB_050000"/>
<evidence type="ECO:0000313" key="3">
    <source>
        <dbReference type="Proteomes" id="UP000224006"/>
    </source>
</evidence>
<dbReference type="EMBL" id="NWUJ01000003">
    <property type="protein sequence ID" value="PFH36808.1"/>
    <property type="molecule type" value="Genomic_DNA"/>
</dbReference>
<dbReference type="VEuPathDB" id="ToxoDB:BESB_050000"/>
<keyword evidence="3" id="KW-1185">Reference proteome</keyword>
<feature type="domain" description="SRS" evidence="1">
    <location>
        <begin position="57"/>
        <end position="186"/>
    </location>
</feature>
<dbReference type="GO" id="GO:0016020">
    <property type="term" value="C:membrane"/>
    <property type="evidence" value="ECO:0007669"/>
    <property type="project" value="InterPro"/>
</dbReference>
<dbReference type="GeneID" id="40309930"/>
<sequence length="222" mass="24246">MEENKVRQEDRSKVLIIPPENLPFVDGEFAVGCVNNSQASCKVRVTVAARATVTKDQQVSCAYGKDSNNQHQIIKLSPSQNRFTLACGDKGTIVQTNYKIAYCPVTEGQDAAPECSEEYKTILPGYEEGWWTGDNGNSATLTIPKDKFPNNEARFMIQCQTTEGTEAKNALRDKLQDSVCSVDVTIESAGQPRAVPPSVYLAASTAVFLFGSVLSLSYDSFL</sequence>
<dbReference type="PRINTS" id="PR01801">
    <property type="entry name" value="SURFCEANTIGN"/>
</dbReference>
<protein>
    <submittedName>
        <fullName evidence="2">SAG-related sequence</fullName>
    </submittedName>
</protein>
<dbReference type="SUPFAM" id="SSF74877">
    <property type="entry name" value="Major surface antigen p30, SAG1"/>
    <property type="match status" value="2"/>
</dbReference>